<feature type="region of interest" description="Disordered" evidence="1">
    <location>
        <begin position="180"/>
        <end position="211"/>
    </location>
</feature>
<feature type="compositionally biased region" description="Pro residues" evidence="1">
    <location>
        <begin position="76"/>
        <end position="90"/>
    </location>
</feature>
<accession>A0ABR4L0T4</accession>
<reference evidence="2 3" key="1">
    <citation type="submission" date="2024-07" db="EMBL/GenBank/DDBJ databases">
        <title>Section-level genome sequencing and comparative genomics of Aspergillus sections Usti and Cavernicolus.</title>
        <authorList>
            <consortium name="Lawrence Berkeley National Laboratory"/>
            <person name="Nybo J.L."/>
            <person name="Vesth T.C."/>
            <person name="Theobald S."/>
            <person name="Frisvad J.C."/>
            <person name="Larsen T.O."/>
            <person name="Kjaerboelling I."/>
            <person name="Rothschild-Mancinelli K."/>
            <person name="Lyhne E.K."/>
            <person name="Kogle M.E."/>
            <person name="Barry K."/>
            <person name="Clum A."/>
            <person name="Na H."/>
            <person name="Ledsgaard L."/>
            <person name="Lin J."/>
            <person name="Lipzen A."/>
            <person name="Kuo A."/>
            <person name="Riley R."/>
            <person name="Mondo S."/>
            <person name="LaButti K."/>
            <person name="Haridas S."/>
            <person name="Pangalinan J."/>
            <person name="Salamov A.A."/>
            <person name="Simmons B.A."/>
            <person name="Magnuson J.K."/>
            <person name="Chen J."/>
            <person name="Drula E."/>
            <person name="Henrissat B."/>
            <person name="Wiebenga A."/>
            <person name="Lubbers R.J."/>
            <person name="Gomes A.C."/>
            <person name="Macurrencykelacurrency M.R."/>
            <person name="Stajich J."/>
            <person name="Grigoriev I.V."/>
            <person name="Mortensen U.H."/>
            <person name="De vries R.P."/>
            <person name="Baker S.E."/>
            <person name="Andersen M.R."/>
        </authorList>
    </citation>
    <scope>NUCLEOTIDE SEQUENCE [LARGE SCALE GENOMIC DNA]</scope>
    <source>
        <strain evidence="2 3">CBS 756.74</strain>
    </source>
</reference>
<feature type="region of interest" description="Disordered" evidence="1">
    <location>
        <begin position="63"/>
        <end position="94"/>
    </location>
</feature>
<name>A0ABR4L0T4_9EURO</name>
<keyword evidence="3" id="KW-1185">Reference proteome</keyword>
<comment type="caution">
    <text evidence="2">The sequence shown here is derived from an EMBL/GenBank/DDBJ whole genome shotgun (WGS) entry which is preliminary data.</text>
</comment>
<feature type="region of interest" description="Disordered" evidence="1">
    <location>
        <begin position="1"/>
        <end position="47"/>
    </location>
</feature>
<dbReference type="GeneID" id="98159668"/>
<dbReference type="EMBL" id="JBFXLR010000005">
    <property type="protein sequence ID" value="KAL2858138.1"/>
    <property type="molecule type" value="Genomic_DNA"/>
</dbReference>
<feature type="compositionally biased region" description="Basic and acidic residues" evidence="1">
    <location>
        <begin position="187"/>
        <end position="203"/>
    </location>
</feature>
<evidence type="ECO:0000313" key="2">
    <source>
        <dbReference type="EMBL" id="KAL2858138.1"/>
    </source>
</evidence>
<organism evidence="2 3">
    <name type="scientific">Aspergillus pseudodeflectus</name>
    <dbReference type="NCBI Taxonomy" id="176178"/>
    <lineage>
        <taxon>Eukaryota</taxon>
        <taxon>Fungi</taxon>
        <taxon>Dikarya</taxon>
        <taxon>Ascomycota</taxon>
        <taxon>Pezizomycotina</taxon>
        <taxon>Eurotiomycetes</taxon>
        <taxon>Eurotiomycetidae</taxon>
        <taxon>Eurotiales</taxon>
        <taxon>Aspergillaceae</taxon>
        <taxon>Aspergillus</taxon>
        <taxon>Aspergillus subgen. Nidulantes</taxon>
    </lineage>
</organism>
<proteinExistence type="predicted"/>
<evidence type="ECO:0000313" key="3">
    <source>
        <dbReference type="Proteomes" id="UP001610444"/>
    </source>
</evidence>
<protein>
    <submittedName>
        <fullName evidence="2">Uncharacterized protein</fullName>
    </submittedName>
</protein>
<feature type="compositionally biased region" description="Polar residues" evidence="1">
    <location>
        <begin position="9"/>
        <end position="18"/>
    </location>
</feature>
<evidence type="ECO:0000256" key="1">
    <source>
        <dbReference type="SAM" id="MobiDB-lite"/>
    </source>
</evidence>
<dbReference type="Proteomes" id="UP001610444">
    <property type="component" value="Unassembled WGS sequence"/>
</dbReference>
<dbReference type="RefSeq" id="XP_070903307.1">
    <property type="nucleotide sequence ID" value="XM_071044504.1"/>
</dbReference>
<gene>
    <name evidence="2" type="ORF">BJX68DRAFT_262690</name>
</gene>
<sequence>MPRGHKYQRSSSGAQSHNSNRKRNYPPRNHSASVNAQQDMGPFERRASYPPPFWGWQHRPGRWFANHNGPTQRPFHSPPPPPPPPPPHFVPPELGGQEPYYPVVPFVADRGFNGQFRHGYPDYHNRLFLDEYRFPGPHQTYQPPHVAIDAQVGQAEQAFGAENIVELEDKPAGKKFLLRGDAPEFVPRPKERKEKKEKKEKESCWLVVSSQ</sequence>